<keyword evidence="10" id="KW-1185">Reference proteome</keyword>
<comment type="caution">
    <text evidence="9">The sequence shown here is derived from an EMBL/GenBank/DDBJ whole genome shotgun (WGS) entry which is preliminary data.</text>
</comment>
<sequence>MSQQRQFQMVGGNNPGQYNDTTFTKIFVGGLAWETQRDTMRLYFEQYGEILEAVVITDKNTGRSKGYGFVTFKDPDAAMRACQNPSPIIDGRRANCNIASIGAQKSRPPAPQHGVGRFRSTYIQQPTGQYFVPYSAYGYTGYSQDSVYPLNYYNLYGGEQFSPYYATGATVTPRMFHNVYPFYPQMVPYPYLPQQVSSAGAVLLPSSMPMAATTAAGIAATTTSTASAVVATTTTTTKIKPPITAPPPETTATATTIETASDDTAVHICIKKCPWKTAIRAALHSLHRDSSLSNFCLSETMSSAGEAACSYAALILHDDGIPITAEKISTLVKAANVSVESYWPSLFAKLFEKCNIEDLITNVGAGGGGAPVAAAAPVAAGGGAGAAAPPPAEEKKKEEPEEESDDDMGFGLFD</sequence>
<comment type="function">
    <text evidence="1">Plays an important role in the elongation step of protein synthesis.</text>
</comment>
<keyword evidence="6" id="KW-0694">RNA-binding</keyword>
<comment type="similarity">
    <text evidence="2">Belongs to the eukaryotic ribosomal protein P1/P2 family.</text>
</comment>
<name>A0ABR2RLB2_9ROSI</name>
<evidence type="ECO:0000259" key="8">
    <source>
        <dbReference type="PROSITE" id="PS50102"/>
    </source>
</evidence>
<dbReference type="Pfam" id="PF00076">
    <property type="entry name" value="RRM_1"/>
    <property type="match status" value="1"/>
</dbReference>
<feature type="domain" description="RRM" evidence="8">
    <location>
        <begin position="24"/>
        <end position="101"/>
    </location>
</feature>
<dbReference type="PANTHER" id="PTHR45696:SF10">
    <property type="entry name" value="LARGE RIBOSOMAL SUBUNIT PROTEIN P1"/>
    <property type="match status" value="1"/>
</dbReference>
<comment type="subunit">
    <text evidence="3">P1 and P2 exist as dimers at the large ribosomal subunit.</text>
</comment>
<proteinExistence type="inferred from homology"/>
<feature type="region of interest" description="Disordered" evidence="7">
    <location>
        <begin position="380"/>
        <end position="414"/>
    </location>
</feature>
<dbReference type="InterPro" id="IPR000504">
    <property type="entry name" value="RRM_dom"/>
</dbReference>
<dbReference type="InterPro" id="IPR035979">
    <property type="entry name" value="RBD_domain_sf"/>
</dbReference>
<evidence type="ECO:0000256" key="7">
    <source>
        <dbReference type="SAM" id="MobiDB-lite"/>
    </source>
</evidence>
<dbReference type="PROSITE" id="PS50102">
    <property type="entry name" value="RRM"/>
    <property type="match status" value="1"/>
</dbReference>
<evidence type="ECO:0000256" key="1">
    <source>
        <dbReference type="ARBA" id="ARBA00003362"/>
    </source>
</evidence>
<dbReference type="SUPFAM" id="SSF54928">
    <property type="entry name" value="RNA-binding domain, RBD"/>
    <property type="match status" value="1"/>
</dbReference>
<dbReference type="EMBL" id="JBBPBN010000022">
    <property type="protein sequence ID" value="KAK9013694.1"/>
    <property type="molecule type" value="Genomic_DNA"/>
</dbReference>
<dbReference type="InterPro" id="IPR027534">
    <property type="entry name" value="Ribosomal_P1/P2"/>
</dbReference>
<keyword evidence="4" id="KW-0689">Ribosomal protein</keyword>
<accession>A0ABR2RLB2</accession>
<dbReference type="SMART" id="SM00360">
    <property type="entry name" value="RRM"/>
    <property type="match status" value="1"/>
</dbReference>
<dbReference type="Proteomes" id="UP001396334">
    <property type="component" value="Unassembled WGS sequence"/>
</dbReference>
<evidence type="ECO:0000313" key="10">
    <source>
        <dbReference type="Proteomes" id="UP001396334"/>
    </source>
</evidence>
<dbReference type="Gene3D" id="3.30.70.330">
    <property type="match status" value="1"/>
</dbReference>
<dbReference type="PANTHER" id="PTHR45696">
    <property type="entry name" value="60S ACIDIC RIBOSOMAL PROTEIN P1"/>
    <property type="match status" value="1"/>
</dbReference>
<dbReference type="Gene3D" id="1.10.10.1410">
    <property type="match status" value="1"/>
</dbReference>
<protein>
    <recommendedName>
        <fullName evidence="8">RRM domain-containing protein</fullName>
    </recommendedName>
</protein>
<dbReference type="InterPro" id="IPR038716">
    <property type="entry name" value="P1/P2_N_sf"/>
</dbReference>
<dbReference type="Pfam" id="PF00428">
    <property type="entry name" value="Ribosomal_60s"/>
    <property type="match status" value="1"/>
</dbReference>
<evidence type="ECO:0000256" key="5">
    <source>
        <dbReference type="ARBA" id="ARBA00023274"/>
    </source>
</evidence>
<dbReference type="CDD" id="cd05831">
    <property type="entry name" value="Ribosomal_P1"/>
    <property type="match status" value="1"/>
</dbReference>
<evidence type="ECO:0000256" key="2">
    <source>
        <dbReference type="ARBA" id="ARBA00005436"/>
    </source>
</evidence>
<dbReference type="InterPro" id="IPR012677">
    <property type="entry name" value="Nucleotide-bd_a/b_plait_sf"/>
</dbReference>
<keyword evidence="5" id="KW-0687">Ribonucleoprotein</keyword>
<organism evidence="9 10">
    <name type="scientific">Hibiscus sabdariffa</name>
    <name type="common">roselle</name>
    <dbReference type="NCBI Taxonomy" id="183260"/>
    <lineage>
        <taxon>Eukaryota</taxon>
        <taxon>Viridiplantae</taxon>
        <taxon>Streptophyta</taxon>
        <taxon>Embryophyta</taxon>
        <taxon>Tracheophyta</taxon>
        <taxon>Spermatophyta</taxon>
        <taxon>Magnoliopsida</taxon>
        <taxon>eudicotyledons</taxon>
        <taxon>Gunneridae</taxon>
        <taxon>Pentapetalae</taxon>
        <taxon>rosids</taxon>
        <taxon>malvids</taxon>
        <taxon>Malvales</taxon>
        <taxon>Malvaceae</taxon>
        <taxon>Malvoideae</taxon>
        <taxon>Hibiscus</taxon>
    </lineage>
</organism>
<dbReference type="HAMAP" id="MF_01478">
    <property type="entry name" value="Ribosomal_L12_arch"/>
    <property type="match status" value="1"/>
</dbReference>
<evidence type="ECO:0000256" key="3">
    <source>
        <dbReference type="ARBA" id="ARBA00011266"/>
    </source>
</evidence>
<evidence type="ECO:0000313" key="9">
    <source>
        <dbReference type="EMBL" id="KAK9013694.1"/>
    </source>
</evidence>
<evidence type="ECO:0000256" key="6">
    <source>
        <dbReference type="PROSITE-ProRule" id="PRU00176"/>
    </source>
</evidence>
<gene>
    <name evidence="9" type="ORF">V6N11_041693</name>
</gene>
<evidence type="ECO:0000256" key="4">
    <source>
        <dbReference type="ARBA" id="ARBA00022980"/>
    </source>
</evidence>
<dbReference type="CDD" id="cd12384">
    <property type="entry name" value="RRM_RBM24_RBM38_like"/>
    <property type="match status" value="1"/>
</dbReference>
<reference evidence="9 10" key="1">
    <citation type="journal article" date="2024" name="G3 (Bethesda)">
        <title>Genome assembly of Hibiscus sabdariffa L. provides insights into metabolisms of medicinal natural products.</title>
        <authorList>
            <person name="Kim T."/>
        </authorList>
    </citation>
    <scope>NUCLEOTIDE SEQUENCE [LARGE SCALE GENOMIC DNA]</scope>
    <source>
        <strain evidence="9">TK-2024</strain>
        <tissue evidence="9">Old leaves</tissue>
    </source>
</reference>